<name>A0A7H8THG7_STRCX</name>
<evidence type="ECO:0000313" key="3">
    <source>
        <dbReference type="EMBL" id="QKZ22875.1"/>
    </source>
</evidence>
<feature type="region of interest" description="Disordered" evidence="1">
    <location>
        <begin position="64"/>
        <end position="88"/>
    </location>
</feature>
<feature type="compositionally biased region" description="Basic residues" evidence="1">
    <location>
        <begin position="72"/>
        <end position="85"/>
    </location>
</feature>
<dbReference type="RefSeq" id="WP_176577839.1">
    <property type="nucleotide sequence ID" value="NZ_CBDRGH010000008.1"/>
</dbReference>
<feature type="domain" description="HTH psq-type" evidence="2">
    <location>
        <begin position="94"/>
        <end position="124"/>
    </location>
</feature>
<evidence type="ECO:0000313" key="4">
    <source>
        <dbReference type="Proteomes" id="UP000509418"/>
    </source>
</evidence>
<evidence type="ECO:0000256" key="1">
    <source>
        <dbReference type="SAM" id="MobiDB-lite"/>
    </source>
</evidence>
<reference evidence="3 4" key="1">
    <citation type="submission" date="2020-06" db="EMBL/GenBank/DDBJ databases">
        <title>Genome mining for natural products.</title>
        <authorList>
            <person name="Zhang B."/>
            <person name="Shi J."/>
            <person name="Ge H."/>
        </authorList>
    </citation>
    <scope>NUCLEOTIDE SEQUENCE [LARGE SCALE GENOMIC DNA]</scope>
    <source>
        <strain evidence="3 4">NA02069</strain>
    </source>
</reference>
<dbReference type="Proteomes" id="UP000509418">
    <property type="component" value="Chromosome"/>
</dbReference>
<dbReference type="Gene3D" id="1.10.10.60">
    <property type="entry name" value="Homeodomain-like"/>
    <property type="match status" value="2"/>
</dbReference>
<dbReference type="EMBL" id="CP056041">
    <property type="protein sequence ID" value="QKZ22875.1"/>
    <property type="molecule type" value="Genomic_DNA"/>
</dbReference>
<dbReference type="InterPro" id="IPR009057">
    <property type="entry name" value="Homeodomain-like_sf"/>
</dbReference>
<dbReference type="Pfam" id="PF04218">
    <property type="entry name" value="CENP-B_N"/>
    <property type="match status" value="1"/>
</dbReference>
<evidence type="ECO:0000259" key="2">
    <source>
        <dbReference type="Pfam" id="PF04218"/>
    </source>
</evidence>
<protein>
    <recommendedName>
        <fullName evidence="2">HTH psq-type domain-containing protein</fullName>
    </recommendedName>
</protein>
<dbReference type="SUPFAM" id="SSF46689">
    <property type="entry name" value="Homeodomain-like"/>
    <property type="match status" value="1"/>
</dbReference>
<feature type="region of interest" description="Disordered" evidence="1">
    <location>
        <begin position="1"/>
        <end position="42"/>
    </location>
</feature>
<dbReference type="InterPro" id="IPR007889">
    <property type="entry name" value="HTH_Psq"/>
</dbReference>
<dbReference type="GO" id="GO:0003677">
    <property type="term" value="F:DNA binding"/>
    <property type="evidence" value="ECO:0007669"/>
    <property type="project" value="InterPro"/>
</dbReference>
<dbReference type="AlphaFoldDB" id="A0A7H8THG7"/>
<organism evidence="3 4">
    <name type="scientific">Streptomyces chartreusis</name>
    <dbReference type="NCBI Taxonomy" id="1969"/>
    <lineage>
        <taxon>Bacteria</taxon>
        <taxon>Bacillati</taxon>
        <taxon>Actinomycetota</taxon>
        <taxon>Actinomycetes</taxon>
        <taxon>Kitasatosporales</taxon>
        <taxon>Streptomycetaceae</taxon>
        <taxon>Streptomyces</taxon>
    </lineage>
</organism>
<accession>A0A7H8THG7</accession>
<keyword evidence="4" id="KW-1185">Reference proteome</keyword>
<proteinExistence type="predicted"/>
<gene>
    <name evidence="3" type="ORF">HUT05_39320</name>
</gene>
<sequence length="184" mass="20436">MATAPGPAGGGMRKEGPPPRRRLRHHNEKAGPLLRTGLFPVGDKGPDWNTKYRLQALRSLLGVLPDPTAPLPKRKQQPKPGRAKRLKDDQVAKLCQAYEAGTSRRQLANDFGVAPKTVSAILKRQGVKTRWRKLAESDVDEAERLYAQGMSLARVGERLGVTDCAVRYQLNKRGVRMRDSHGRD</sequence>